<accession>A0A830GX77</accession>
<gene>
    <name evidence="2" type="ORF">GCM10007981_11650</name>
</gene>
<dbReference type="InterPro" id="IPR029060">
    <property type="entry name" value="PIN-like_dom_sf"/>
</dbReference>
<organism evidence="2 3">
    <name type="scientific">Thermocladium modestius</name>
    <dbReference type="NCBI Taxonomy" id="62609"/>
    <lineage>
        <taxon>Archaea</taxon>
        <taxon>Thermoproteota</taxon>
        <taxon>Thermoprotei</taxon>
        <taxon>Thermoproteales</taxon>
        <taxon>Thermoproteaceae</taxon>
        <taxon>Thermocladium</taxon>
    </lineage>
</organism>
<dbReference type="Pfam" id="PF18477">
    <property type="entry name" value="PIN_9"/>
    <property type="match status" value="1"/>
</dbReference>
<comment type="caution">
    <text evidence="2">The sequence shown here is derived from an EMBL/GenBank/DDBJ whole genome shotgun (WGS) entry which is preliminary data.</text>
</comment>
<evidence type="ECO:0000313" key="2">
    <source>
        <dbReference type="EMBL" id="GGP21122.1"/>
    </source>
</evidence>
<reference evidence="2" key="1">
    <citation type="journal article" date="2014" name="Int. J. Syst. Evol. Microbiol.">
        <title>Complete genome sequence of Corynebacterium casei LMG S-19264T (=DSM 44701T), isolated from a smear-ripened cheese.</title>
        <authorList>
            <consortium name="US DOE Joint Genome Institute (JGI-PGF)"/>
            <person name="Walter F."/>
            <person name="Albersmeier A."/>
            <person name="Kalinowski J."/>
            <person name="Ruckert C."/>
        </authorList>
    </citation>
    <scope>NUCLEOTIDE SEQUENCE</scope>
    <source>
        <strain evidence="2">JCM 10088</strain>
    </source>
</reference>
<evidence type="ECO:0000259" key="1">
    <source>
        <dbReference type="Pfam" id="PF18477"/>
    </source>
</evidence>
<keyword evidence="3" id="KW-1185">Reference proteome</keyword>
<dbReference type="Proteomes" id="UP000610960">
    <property type="component" value="Unassembled WGS sequence"/>
</dbReference>
<protein>
    <recommendedName>
        <fullName evidence="1">VapC9 PIN-like domain-containing protein</fullName>
    </recommendedName>
</protein>
<dbReference type="RefSeq" id="WP_188596503.1">
    <property type="nucleotide sequence ID" value="NZ_BMNL01000003.1"/>
</dbReference>
<proteinExistence type="predicted"/>
<feature type="domain" description="VapC9 PIN-like" evidence="1">
    <location>
        <begin position="12"/>
        <end position="126"/>
    </location>
</feature>
<name>A0A830GX77_9CREN</name>
<sequence length="135" mass="15358">MGKRYLIKIPLVLFDTSALLLSFREGINLLNRVSEIVDGTYVPVVTRAVLEELDKLARYGSPRMRHSVESIKSIINDNFAVADVGGDADESIMKFSANHKCVVVTCDMELKHKLERMGVEVIYFRKSSRRFESDF</sequence>
<dbReference type="CDD" id="cd09879">
    <property type="entry name" value="PIN_VapC_AF0591-like"/>
    <property type="match status" value="1"/>
</dbReference>
<reference evidence="2" key="2">
    <citation type="submission" date="2020-09" db="EMBL/GenBank/DDBJ databases">
        <authorList>
            <person name="Sun Q."/>
            <person name="Ohkuma M."/>
        </authorList>
    </citation>
    <scope>NUCLEOTIDE SEQUENCE</scope>
    <source>
        <strain evidence="2">JCM 10088</strain>
    </source>
</reference>
<dbReference type="AlphaFoldDB" id="A0A830GX77"/>
<dbReference type="OrthoDB" id="27789at2157"/>
<dbReference type="InterPro" id="IPR041120">
    <property type="entry name" value="PIN_9"/>
</dbReference>
<evidence type="ECO:0000313" key="3">
    <source>
        <dbReference type="Proteomes" id="UP000610960"/>
    </source>
</evidence>
<dbReference type="Gene3D" id="3.40.50.1010">
    <property type="entry name" value="5'-nuclease"/>
    <property type="match status" value="1"/>
</dbReference>
<dbReference type="SUPFAM" id="SSF88723">
    <property type="entry name" value="PIN domain-like"/>
    <property type="match status" value="1"/>
</dbReference>
<dbReference type="EMBL" id="BMNL01000003">
    <property type="protein sequence ID" value="GGP21122.1"/>
    <property type="molecule type" value="Genomic_DNA"/>
</dbReference>